<dbReference type="Gene3D" id="1.10.287.470">
    <property type="entry name" value="Helix hairpin bin"/>
    <property type="match status" value="1"/>
</dbReference>
<evidence type="ECO:0000256" key="2">
    <source>
        <dbReference type="ARBA" id="ARBA00009477"/>
    </source>
</evidence>
<dbReference type="STRING" id="580340.Tlie_0275"/>
<dbReference type="SUPFAM" id="SSF111369">
    <property type="entry name" value="HlyD-like secretion proteins"/>
    <property type="match status" value="1"/>
</dbReference>
<evidence type="ECO:0000256" key="3">
    <source>
        <dbReference type="ARBA" id="ARBA00023054"/>
    </source>
</evidence>
<dbReference type="Gene3D" id="2.40.420.20">
    <property type="match status" value="1"/>
</dbReference>
<dbReference type="Pfam" id="PF25876">
    <property type="entry name" value="HH_MFP_RND"/>
    <property type="match status" value="1"/>
</dbReference>
<dbReference type="PANTHER" id="PTHR32347">
    <property type="entry name" value="EFFLUX SYSTEM COMPONENT YKNX-RELATED"/>
    <property type="match status" value="1"/>
</dbReference>
<dbReference type="KEGG" id="tli:Tlie_0275"/>
<evidence type="ECO:0000256" key="4">
    <source>
        <dbReference type="SAM" id="Coils"/>
    </source>
</evidence>
<sequence>MNKKLLLGLAGVFLLAALVWLYLSRGTEVETAFVQIGDVVRTVEEDGYVEAVGDRALYAVHGGKVSRVFVKTNDVVHKDQELIRMENKDIEASLSEIKRLLAESQRELDFYRASEEKARIALADAERTMKRYKRLYDSQEISLSEYEQATLNVEEKRRELEKARSNLLGVEARTKGLKEQLEALESKRRELIIKSPIDGYVLKLPAEEEQVVSPGELLVIVAPRGPMEIRADFLSDLLSEIKVGQKVMITAQALGDVSLKGQIDRIYPLAEEKISPLGVEQRRVPVYVSLPHVANLMPGYEVRIAVETARREQVKTLPIESVRTNSQGSSEVLKIVDGRVRIVPVDVGLKSRQKVEIVEGLDEGDVVVKDAGIELDDGAKVKAAGAFPRP</sequence>
<dbReference type="EMBL" id="CP003096">
    <property type="protein sequence ID" value="AER66015.1"/>
    <property type="molecule type" value="Genomic_DNA"/>
</dbReference>
<dbReference type="GO" id="GO:0030313">
    <property type="term" value="C:cell envelope"/>
    <property type="evidence" value="ECO:0007669"/>
    <property type="project" value="UniProtKB-SubCell"/>
</dbReference>
<accession>G7V6Q6</accession>
<reference evidence="6 7" key="2">
    <citation type="journal article" date="2012" name="Stand. Genomic Sci.">
        <title>Genome sequence of the moderately thermophilic, amino-acid-degrading and sulfur-reducing bacterium Thermovirga lienii type strain (Cas60314(T)).</title>
        <authorList>
            <person name="Goker M."/>
            <person name="Saunders E."/>
            <person name="Lapidus A."/>
            <person name="Nolan M."/>
            <person name="Lucas S."/>
            <person name="Hammon N."/>
            <person name="Deshpande S."/>
            <person name="Cheng J.F."/>
            <person name="Han C."/>
            <person name="Tapia R."/>
            <person name="Goodwin L.A."/>
            <person name="Pitluck S."/>
            <person name="Liolios K."/>
            <person name="Mavromatis K."/>
            <person name="Pagani I."/>
            <person name="Ivanova N."/>
            <person name="Mikhailova N."/>
            <person name="Pati A."/>
            <person name="Chen A."/>
            <person name="Palaniappan K."/>
            <person name="Land M."/>
            <person name="Chang Y.J."/>
            <person name="Jeffries C.D."/>
            <person name="Brambilla E.M."/>
            <person name="Rohde M."/>
            <person name="Spring S."/>
            <person name="Detter J.C."/>
            <person name="Woyke T."/>
            <person name="Bristow J."/>
            <person name="Eisen J.A."/>
            <person name="Markowitz V."/>
            <person name="Hugenholtz P."/>
            <person name="Kyrpides N.C."/>
            <person name="Klenk H.P."/>
        </authorList>
    </citation>
    <scope>NUCLEOTIDE SEQUENCE [LARGE SCALE GENOMIC DNA]</scope>
    <source>
        <strain evidence="7">ATCC BAA-1197 / DSM 17291 / Cas60314</strain>
    </source>
</reference>
<name>G7V6Q6_THELD</name>
<comment type="similarity">
    <text evidence="2">Belongs to the membrane fusion protein (MFP) (TC 8.A.1) family.</text>
</comment>
<evidence type="ECO:0000313" key="7">
    <source>
        <dbReference type="Proteomes" id="UP000005868"/>
    </source>
</evidence>
<keyword evidence="7" id="KW-1185">Reference proteome</keyword>
<feature type="coiled-coil region" evidence="4">
    <location>
        <begin position="87"/>
        <end position="194"/>
    </location>
</feature>
<keyword evidence="3 4" id="KW-0175">Coiled coil</keyword>
<organism evidence="6 7">
    <name type="scientific">Thermovirga lienii (strain ATCC BAA-1197 / DSM 17291 / Cas60314)</name>
    <dbReference type="NCBI Taxonomy" id="580340"/>
    <lineage>
        <taxon>Bacteria</taxon>
        <taxon>Thermotogati</taxon>
        <taxon>Synergistota</taxon>
        <taxon>Synergistia</taxon>
        <taxon>Synergistales</taxon>
        <taxon>Thermovirgaceae</taxon>
        <taxon>Thermovirga</taxon>
    </lineage>
</organism>
<dbReference type="Gene3D" id="2.40.50.100">
    <property type="match status" value="1"/>
</dbReference>
<dbReference type="InterPro" id="IPR050465">
    <property type="entry name" value="UPF0194_transport"/>
</dbReference>
<dbReference type="OrthoDB" id="9784685at2"/>
<dbReference type="GO" id="GO:0016020">
    <property type="term" value="C:membrane"/>
    <property type="evidence" value="ECO:0007669"/>
    <property type="project" value="InterPro"/>
</dbReference>
<dbReference type="eggNOG" id="COG0845">
    <property type="taxonomic scope" value="Bacteria"/>
</dbReference>
<comment type="subcellular location">
    <subcellularLocation>
        <location evidence="1">Cell envelope</location>
    </subcellularLocation>
</comment>
<reference evidence="7" key="1">
    <citation type="submission" date="2011-10" db="EMBL/GenBank/DDBJ databases">
        <title>The complete genome of chromosome of Thermovirga lienii DSM 17291.</title>
        <authorList>
            <consortium name="US DOE Joint Genome Institute (JGI-PGF)"/>
            <person name="Lucas S."/>
            <person name="Copeland A."/>
            <person name="Lapidus A."/>
            <person name="Glavina del Rio T."/>
            <person name="Dalin E."/>
            <person name="Tice H."/>
            <person name="Bruce D."/>
            <person name="Goodwin L."/>
            <person name="Pitluck S."/>
            <person name="Peters L."/>
            <person name="Mikhailova N."/>
            <person name="Saunders E."/>
            <person name="Kyrpides N."/>
            <person name="Mavromatis K."/>
            <person name="Ivanova N."/>
            <person name="Last F.I."/>
            <person name="Brettin T."/>
            <person name="Detter J.C."/>
            <person name="Han C."/>
            <person name="Larimer F."/>
            <person name="Land M."/>
            <person name="Hauser L."/>
            <person name="Markowitz V."/>
            <person name="Cheng J.-F."/>
            <person name="Hugenholtz P."/>
            <person name="Woyke T."/>
            <person name="Wu D."/>
            <person name="Spring S."/>
            <person name="Schroeder M."/>
            <person name="Brambilla E.-M."/>
            <person name="Klenk H.-P."/>
            <person name="Eisen J.A."/>
        </authorList>
    </citation>
    <scope>NUCLEOTIDE SEQUENCE [LARGE SCALE GENOMIC DNA]</scope>
    <source>
        <strain evidence="7">ATCC BAA-1197 / DSM 17291 / Cas60314</strain>
    </source>
</reference>
<dbReference type="NCBIfam" id="TIGR01730">
    <property type="entry name" value="RND_mfp"/>
    <property type="match status" value="1"/>
</dbReference>
<proteinExistence type="inferred from homology"/>
<dbReference type="GO" id="GO:0022857">
    <property type="term" value="F:transmembrane transporter activity"/>
    <property type="evidence" value="ECO:0007669"/>
    <property type="project" value="InterPro"/>
</dbReference>
<dbReference type="Gene3D" id="2.40.30.170">
    <property type="match status" value="1"/>
</dbReference>
<protein>
    <submittedName>
        <fullName evidence="6">Efflux transporter, RND family, MFP subunit</fullName>
    </submittedName>
</protein>
<evidence type="ECO:0000259" key="5">
    <source>
        <dbReference type="Pfam" id="PF25876"/>
    </source>
</evidence>
<dbReference type="AlphaFoldDB" id="G7V6Q6"/>
<evidence type="ECO:0000256" key="1">
    <source>
        <dbReference type="ARBA" id="ARBA00004196"/>
    </source>
</evidence>
<dbReference type="InterPro" id="IPR058624">
    <property type="entry name" value="MdtA-like_HH"/>
</dbReference>
<dbReference type="HOGENOM" id="CLU_018816_14_5_0"/>
<dbReference type="Proteomes" id="UP000005868">
    <property type="component" value="Chromosome"/>
</dbReference>
<evidence type="ECO:0000313" key="6">
    <source>
        <dbReference type="EMBL" id="AER66015.1"/>
    </source>
</evidence>
<dbReference type="PANTHER" id="PTHR32347:SF27">
    <property type="entry name" value="RND EFFLUX PUMP MEMBRANE FUSION PROTEIN BARREL-SANDWICH DOMAIN-CONTAINING PROTEIN"/>
    <property type="match status" value="1"/>
</dbReference>
<feature type="domain" description="Multidrug resistance protein MdtA-like alpha-helical hairpin" evidence="5">
    <location>
        <begin position="109"/>
        <end position="164"/>
    </location>
</feature>
<dbReference type="InterPro" id="IPR006143">
    <property type="entry name" value="RND_pump_MFP"/>
</dbReference>
<gene>
    <name evidence="6" type="ordered locus">Tlie_0275</name>
</gene>